<evidence type="ECO:0000313" key="3">
    <source>
        <dbReference type="Proteomes" id="UP000516437"/>
    </source>
</evidence>
<organism evidence="2 3">
    <name type="scientific">Morella rubra</name>
    <name type="common">Chinese bayberry</name>
    <dbReference type="NCBI Taxonomy" id="262757"/>
    <lineage>
        <taxon>Eukaryota</taxon>
        <taxon>Viridiplantae</taxon>
        <taxon>Streptophyta</taxon>
        <taxon>Embryophyta</taxon>
        <taxon>Tracheophyta</taxon>
        <taxon>Spermatophyta</taxon>
        <taxon>Magnoliopsida</taxon>
        <taxon>eudicotyledons</taxon>
        <taxon>Gunneridae</taxon>
        <taxon>Pentapetalae</taxon>
        <taxon>rosids</taxon>
        <taxon>fabids</taxon>
        <taxon>Fagales</taxon>
        <taxon>Myricaceae</taxon>
        <taxon>Morella</taxon>
    </lineage>
</organism>
<evidence type="ECO:0000256" key="1">
    <source>
        <dbReference type="SAM" id="MobiDB-lite"/>
    </source>
</evidence>
<feature type="region of interest" description="Disordered" evidence="1">
    <location>
        <begin position="27"/>
        <end position="65"/>
    </location>
</feature>
<keyword evidence="3" id="KW-1185">Reference proteome</keyword>
<reference evidence="2 3" key="1">
    <citation type="journal article" date="2019" name="Plant Biotechnol. J.">
        <title>The red bayberry genome and genetic basis of sex determination.</title>
        <authorList>
            <person name="Jia H.M."/>
            <person name="Jia H.J."/>
            <person name="Cai Q.L."/>
            <person name="Wang Y."/>
            <person name="Zhao H.B."/>
            <person name="Yang W.F."/>
            <person name="Wang G.Y."/>
            <person name="Li Y.H."/>
            <person name="Zhan D.L."/>
            <person name="Shen Y.T."/>
            <person name="Niu Q.F."/>
            <person name="Chang L."/>
            <person name="Qiu J."/>
            <person name="Zhao L."/>
            <person name="Xie H.B."/>
            <person name="Fu W.Y."/>
            <person name="Jin J."/>
            <person name="Li X.W."/>
            <person name="Jiao Y."/>
            <person name="Zhou C.C."/>
            <person name="Tu T."/>
            <person name="Chai C.Y."/>
            <person name="Gao J.L."/>
            <person name="Fan L.J."/>
            <person name="van de Weg E."/>
            <person name="Wang J.Y."/>
            <person name="Gao Z.S."/>
        </authorList>
    </citation>
    <scope>NUCLEOTIDE SEQUENCE [LARGE SCALE GENOMIC DNA]</scope>
    <source>
        <tissue evidence="2">Leaves</tissue>
    </source>
</reference>
<name>A0A6A1WC34_9ROSI</name>
<proteinExistence type="predicted"/>
<protein>
    <submittedName>
        <fullName evidence="2">Uncharacterized protein</fullName>
    </submittedName>
</protein>
<dbReference type="EMBL" id="RXIC02000021">
    <property type="protein sequence ID" value="KAB1220380.1"/>
    <property type="molecule type" value="Genomic_DNA"/>
</dbReference>
<gene>
    <name evidence="2" type="ORF">CJ030_MR3G009840</name>
</gene>
<feature type="compositionally biased region" description="Pro residues" evidence="1">
    <location>
        <begin position="44"/>
        <end position="57"/>
    </location>
</feature>
<dbReference type="Proteomes" id="UP000516437">
    <property type="component" value="Chromosome 3"/>
</dbReference>
<feature type="region of interest" description="Disordered" evidence="1">
    <location>
        <begin position="158"/>
        <end position="177"/>
    </location>
</feature>
<accession>A0A6A1WC34</accession>
<dbReference type="AlphaFoldDB" id="A0A6A1WC34"/>
<evidence type="ECO:0000313" key="2">
    <source>
        <dbReference type="EMBL" id="KAB1220380.1"/>
    </source>
</evidence>
<comment type="caution">
    <text evidence="2">The sequence shown here is derived from an EMBL/GenBank/DDBJ whole genome shotgun (WGS) entry which is preliminary data.</text>
</comment>
<sequence>MPSSQEPMPKYVVRHSLRSPILSSREVSFAPVPRTPETRSAPPISHPPRRPALPPTTTPITRATSKVSSFSTQTMYALRPVHYVAKAFSLMRLWHKYLEHLLHRGCCIIHISIPHPNTDEDRELNNILRGIKASVDTSEASRQLAACDTLQPTTNAISGGNDSSFTRNKRSKGRVELSGNDSALHQFVVIAARGNDILEQWLLVQGHQQQQYSSRKTPTSYDSDWLEDAYSKCVRILQGLLKVGEQSRFLKGCKELQNEFVQKVFLLMTDKQRRCWFDEII</sequence>